<name>A0AA35W093_LACSI</name>
<gene>
    <name evidence="2" type="ORF">LSALG_LOCUS11373</name>
</gene>
<feature type="region of interest" description="Disordered" evidence="1">
    <location>
        <begin position="46"/>
        <end position="101"/>
    </location>
</feature>
<sequence>MTYCLMTTTHLLVSFQSPPLSSRYRSLPSPNHYMISAFCISSSSSEEEEEVNVDANTKGNQGNGVRVNPTDNPSPPEPQDDNGDADDKKSESFTSNTGSSDENIADPFSLLELQDNFAAAVSKVDSLDKVVAHINSKADQKVTSFDSKLELIIKSLFEIKDVGPFELDQPNQLDQLISL</sequence>
<dbReference type="AlphaFoldDB" id="A0AA35W093"/>
<dbReference type="Proteomes" id="UP001177003">
    <property type="component" value="Chromosome 2"/>
</dbReference>
<dbReference type="EMBL" id="OX465078">
    <property type="protein sequence ID" value="CAI9271093.1"/>
    <property type="molecule type" value="Genomic_DNA"/>
</dbReference>
<evidence type="ECO:0000313" key="2">
    <source>
        <dbReference type="EMBL" id="CAI9271093.1"/>
    </source>
</evidence>
<evidence type="ECO:0000313" key="3">
    <source>
        <dbReference type="Proteomes" id="UP001177003"/>
    </source>
</evidence>
<protein>
    <submittedName>
        <fullName evidence="2">Uncharacterized protein</fullName>
    </submittedName>
</protein>
<accession>A0AA35W093</accession>
<feature type="compositionally biased region" description="Polar residues" evidence="1">
    <location>
        <begin position="92"/>
        <end position="101"/>
    </location>
</feature>
<proteinExistence type="predicted"/>
<reference evidence="2" key="1">
    <citation type="submission" date="2023-04" db="EMBL/GenBank/DDBJ databases">
        <authorList>
            <person name="Vijverberg K."/>
            <person name="Xiong W."/>
            <person name="Schranz E."/>
        </authorList>
    </citation>
    <scope>NUCLEOTIDE SEQUENCE</scope>
</reference>
<organism evidence="2 3">
    <name type="scientific">Lactuca saligna</name>
    <name type="common">Willowleaf lettuce</name>
    <dbReference type="NCBI Taxonomy" id="75948"/>
    <lineage>
        <taxon>Eukaryota</taxon>
        <taxon>Viridiplantae</taxon>
        <taxon>Streptophyta</taxon>
        <taxon>Embryophyta</taxon>
        <taxon>Tracheophyta</taxon>
        <taxon>Spermatophyta</taxon>
        <taxon>Magnoliopsida</taxon>
        <taxon>eudicotyledons</taxon>
        <taxon>Gunneridae</taxon>
        <taxon>Pentapetalae</taxon>
        <taxon>asterids</taxon>
        <taxon>campanulids</taxon>
        <taxon>Asterales</taxon>
        <taxon>Asteraceae</taxon>
        <taxon>Cichorioideae</taxon>
        <taxon>Cichorieae</taxon>
        <taxon>Lactucinae</taxon>
        <taxon>Lactuca</taxon>
    </lineage>
</organism>
<evidence type="ECO:0000256" key="1">
    <source>
        <dbReference type="SAM" id="MobiDB-lite"/>
    </source>
</evidence>
<keyword evidence="3" id="KW-1185">Reference proteome</keyword>